<evidence type="ECO:0000313" key="3">
    <source>
        <dbReference type="Proteomes" id="UP000642107"/>
    </source>
</evidence>
<gene>
    <name evidence="2" type="ORF">IGS67_07110</name>
</gene>
<comment type="caution">
    <text evidence="2">The sequence shown here is derived from an EMBL/GenBank/DDBJ whole genome shotgun (WGS) entry which is preliminary data.</text>
</comment>
<feature type="transmembrane region" description="Helical" evidence="1">
    <location>
        <begin position="6"/>
        <end position="25"/>
    </location>
</feature>
<sequence>MTVFIIIGAIGLLLVVGSMLLGEFIEFGDGALSSTGLGVGAIVFGAIGIMTTANDLPTALVYGGSAVAGVAAVWLSQFAIKRLQATEDGQPLQLVGMTGVAKSDVTPQRGEVFLDAPQEIERRMAWSDALIPEGTRIVVVAQEGSRVKVTPGDSATTA</sequence>
<dbReference type="Proteomes" id="UP000642107">
    <property type="component" value="Unassembled WGS sequence"/>
</dbReference>
<reference evidence="2 3" key="1">
    <citation type="submission" date="2020-09" db="EMBL/GenBank/DDBJ databases">
        <title>Flavimobilis rhizosphaerae sp. nov., isolated from rhizosphere soil of Spartina alterniflora.</title>
        <authorList>
            <person name="Hanqin C."/>
        </authorList>
    </citation>
    <scope>NUCLEOTIDE SEQUENCE [LARGE SCALE GENOMIC DNA]</scope>
    <source>
        <strain evidence="2 3">GY 10621</strain>
    </source>
</reference>
<proteinExistence type="predicted"/>
<accession>A0ABR9DQ53</accession>
<feature type="transmembrane region" description="Helical" evidence="1">
    <location>
        <begin position="59"/>
        <end position="80"/>
    </location>
</feature>
<dbReference type="RefSeq" id="WP_192279176.1">
    <property type="nucleotide sequence ID" value="NZ_JACZDF010000003.1"/>
</dbReference>
<name>A0ABR9DQ53_9MICO</name>
<organism evidence="2 3">
    <name type="scientific">Flavimobilis rhizosphaerae</name>
    <dbReference type="NCBI Taxonomy" id="2775421"/>
    <lineage>
        <taxon>Bacteria</taxon>
        <taxon>Bacillati</taxon>
        <taxon>Actinomycetota</taxon>
        <taxon>Actinomycetes</taxon>
        <taxon>Micrococcales</taxon>
        <taxon>Jonesiaceae</taxon>
        <taxon>Flavimobilis</taxon>
    </lineage>
</organism>
<feature type="transmembrane region" description="Helical" evidence="1">
    <location>
        <begin position="32"/>
        <end position="53"/>
    </location>
</feature>
<keyword evidence="1" id="KW-1133">Transmembrane helix</keyword>
<dbReference type="Gene3D" id="2.40.50.140">
    <property type="entry name" value="Nucleic acid-binding proteins"/>
    <property type="match status" value="1"/>
</dbReference>
<dbReference type="EMBL" id="JACZDF010000003">
    <property type="protein sequence ID" value="MBD9699258.1"/>
    <property type="molecule type" value="Genomic_DNA"/>
</dbReference>
<evidence type="ECO:0000256" key="1">
    <source>
        <dbReference type="SAM" id="Phobius"/>
    </source>
</evidence>
<protein>
    <submittedName>
        <fullName evidence="2">NfeD family protein</fullName>
    </submittedName>
</protein>
<keyword evidence="3" id="KW-1185">Reference proteome</keyword>
<dbReference type="InterPro" id="IPR012340">
    <property type="entry name" value="NA-bd_OB-fold"/>
</dbReference>
<evidence type="ECO:0000313" key="2">
    <source>
        <dbReference type="EMBL" id="MBD9699258.1"/>
    </source>
</evidence>
<keyword evidence="1" id="KW-0812">Transmembrane</keyword>
<keyword evidence="1" id="KW-0472">Membrane</keyword>